<reference evidence="3 4" key="1">
    <citation type="submission" date="2018-05" db="EMBL/GenBank/DDBJ databases">
        <title>Genomic analysis of Gracilibacillus dipsosauri DD1 reveals novel features of a salt-tolerant amylase.</title>
        <authorList>
            <person name="Deutch C.E."/>
            <person name="Yang S."/>
        </authorList>
    </citation>
    <scope>NUCLEOTIDE SEQUENCE [LARGE SCALE GENOMIC DNA]</scope>
    <source>
        <strain evidence="3 4">DD1</strain>
    </source>
</reference>
<evidence type="ECO:0000256" key="2">
    <source>
        <dbReference type="ARBA" id="ARBA00022679"/>
    </source>
</evidence>
<dbReference type="InterPro" id="IPR050426">
    <property type="entry name" value="Glycosyltransferase_28"/>
</dbReference>
<dbReference type="RefSeq" id="WP_109985201.1">
    <property type="nucleotide sequence ID" value="NZ_JAJUIE010000068.1"/>
</dbReference>
<evidence type="ECO:0000313" key="3">
    <source>
        <dbReference type="EMBL" id="PWU67356.1"/>
    </source>
</evidence>
<keyword evidence="4" id="KW-1185">Reference proteome</keyword>
<dbReference type="PANTHER" id="PTHR48050:SF13">
    <property type="entry name" value="STEROL 3-BETA-GLUCOSYLTRANSFERASE UGT80A2"/>
    <property type="match status" value="1"/>
</dbReference>
<name>A0A317KVG7_9BACI</name>
<keyword evidence="2 3" id="KW-0808">Transferase</keyword>
<dbReference type="EMBL" id="QGTD01000016">
    <property type="protein sequence ID" value="PWU67356.1"/>
    <property type="molecule type" value="Genomic_DNA"/>
</dbReference>
<dbReference type="Proteomes" id="UP000245624">
    <property type="component" value="Unassembled WGS sequence"/>
</dbReference>
<dbReference type="CDD" id="cd03784">
    <property type="entry name" value="GT1_Gtf-like"/>
    <property type="match status" value="1"/>
</dbReference>
<dbReference type="OrthoDB" id="6620093at2"/>
<dbReference type="GO" id="GO:0016758">
    <property type="term" value="F:hexosyltransferase activity"/>
    <property type="evidence" value="ECO:0007669"/>
    <property type="project" value="InterPro"/>
</dbReference>
<dbReference type="PANTHER" id="PTHR48050">
    <property type="entry name" value="STEROL 3-BETA-GLUCOSYLTRANSFERASE"/>
    <property type="match status" value="1"/>
</dbReference>
<dbReference type="Gene3D" id="3.40.50.2000">
    <property type="entry name" value="Glycogen Phosphorylase B"/>
    <property type="match status" value="2"/>
</dbReference>
<dbReference type="GO" id="GO:0017000">
    <property type="term" value="P:antibiotic biosynthetic process"/>
    <property type="evidence" value="ECO:0007669"/>
    <property type="project" value="UniProtKB-ARBA"/>
</dbReference>
<gene>
    <name evidence="3" type="ORF">DLJ74_16010</name>
</gene>
<comment type="similarity">
    <text evidence="1">Belongs to the UDP-glycosyltransferase family.</text>
</comment>
<comment type="caution">
    <text evidence="3">The sequence shown here is derived from an EMBL/GenBank/DDBJ whole genome shotgun (WGS) entry which is preliminary data.</text>
</comment>
<dbReference type="InterPro" id="IPR006326">
    <property type="entry name" value="UDPGT_MGT-like"/>
</dbReference>
<protein>
    <submittedName>
        <fullName evidence="3">Glycosyl transferase</fullName>
    </submittedName>
</protein>
<dbReference type="Pfam" id="PF00201">
    <property type="entry name" value="UDPGT"/>
    <property type="match status" value="1"/>
</dbReference>
<dbReference type="GO" id="GO:0008194">
    <property type="term" value="F:UDP-glycosyltransferase activity"/>
    <property type="evidence" value="ECO:0007669"/>
    <property type="project" value="InterPro"/>
</dbReference>
<organism evidence="3 4">
    <name type="scientific">Gracilibacillus dipsosauri</name>
    <dbReference type="NCBI Taxonomy" id="178340"/>
    <lineage>
        <taxon>Bacteria</taxon>
        <taxon>Bacillati</taxon>
        <taxon>Bacillota</taxon>
        <taxon>Bacilli</taxon>
        <taxon>Bacillales</taxon>
        <taxon>Bacillaceae</taxon>
        <taxon>Gracilibacillus</taxon>
    </lineage>
</organism>
<accession>A0A317KVG7</accession>
<evidence type="ECO:0000256" key="1">
    <source>
        <dbReference type="ARBA" id="ARBA00009995"/>
    </source>
</evidence>
<proteinExistence type="inferred from homology"/>
<dbReference type="SUPFAM" id="SSF53756">
    <property type="entry name" value="UDP-Glycosyltransferase/glycogen phosphorylase"/>
    <property type="match status" value="1"/>
</dbReference>
<dbReference type="AlphaFoldDB" id="A0A317KVG7"/>
<dbReference type="NCBIfam" id="TIGR01426">
    <property type="entry name" value="MGT"/>
    <property type="match status" value="1"/>
</dbReference>
<dbReference type="InterPro" id="IPR002213">
    <property type="entry name" value="UDP_glucos_trans"/>
</dbReference>
<sequence length="400" mass="45646">MAKVLFLNGPSHGHVNPTLGLVTELVDQGDEVIYFCTDDYQKKIAKTGAIFRSLGEHAKLPKENSHLKKNEQFFDIALRMVLSTEKVVHHILDEIADESIDYLIYDSMYPIGHIIGQILKVPTVASHAVFARPEELLPANKNMAGMEKMYDHPAFKEYKTMVKRMNEAYRIEVPNLMGMSPHYADLNIAYTSDYFVTNPVDYDESFRFIGGPVSTLKEKMDFPFDQLKDKKVIYISLGTAFNKVNLDVYNIFFEAFRHEKDTVVVITAYNTDLSPFDIPDNVIMRNYVPQDEILKYTQVAVTHGGLNTTSDLVYQEIPFVVLPIGGDQPYMADRFARLGASITLDKETLTSDILREALDSVQKSQYRDNLRRIKHSFEKAGGYKKAVEILNIFKEERNIS</sequence>
<dbReference type="FunFam" id="3.40.50.2000:FF:000072">
    <property type="entry name" value="Glycosyl transferase"/>
    <property type="match status" value="1"/>
</dbReference>
<evidence type="ECO:0000313" key="4">
    <source>
        <dbReference type="Proteomes" id="UP000245624"/>
    </source>
</evidence>